<dbReference type="PANTHER" id="PTHR33116:SF86">
    <property type="entry name" value="REVERSE TRANSCRIPTASE DOMAIN-CONTAINING PROTEIN"/>
    <property type="match status" value="1"/>
</dbReference>
<dbReference type="AlphaFoldDB" id="A0A822YS69"/>
<name>A0A822YS69_NELNU</name>
<sequence length="142" mass="16429">MSHFKTPQGICQKISSQMANFFWGQRQDEKKIFWVSWSKLCVGKFKGGLGFRHLDYFNWNPSSTWASIFKSIYYPNSSLIHAKLGNCPSWGWRSIQFGQSLLKEGIVWRVGNGRSIDHWIDPWVPYLPNNKISTPKLASCIV</sequence>
<gene>
    <name evidence="1" type="ORF">HUJ06_006017</name>
</gene>
<dbReference type="Proteomes" id="UP000607653">
    <property type="component" value="Unassembled WGS sequence"/>
</dbReference>
<proteinExistence type="predicted"/>
<protein>
    <submittedName>
        <fullName evidence="1">Uncharacterized protein</fullName>
    </submittedName>
</protein>
<evidence type="ECO:0000313" key="2">
    <source>
        <dbReference type="Proteomes" id="UP000607653"/>
    </source>
</evidence>
<organism evidence="1 2">
    <name type="scientific">Nelumbo nucifera</name>
    <name type="common">Sacred lotus</name>
    <dbReference type="NCBI Taxonomy" id="4432"/>
    <lineage>
        <taxon>Eukaryota</taxon>
        <taxon>Viridiplantae</taxon>
        <taxon>Streptophyta</taxon>
        <taxon>Embryophyta</taxon>
        <taxon>Tracheophyta</taxon>
        <taxon>Spermatophyta</taxon>
        <taxon>Magnoliopsida</taxon>
        <taxon>Proteales</taxon>
        <taxon>Nelumbonaceae</taxon>
        <taxon>Nelumbo</taxon>
    </lineage>
</organism>
<dbReference type="EMBL" id="DUZY01000004">
    <property type="protein sequence ID" value="DAD35377.1"/>
    <property type="molecule type" value="Genomic_DNA"/>
</dbReference>
<accession>A0A822YS69</accession>
<evidence type="ECO:0000313" key="1">
    <source>
        <dbReference type="EMBL" id="DAD35377.1"/>
    </source>
</evidence>
<comment type="caution">
    <text evidence="1">The sequence shown here is derived from an EMBL/GenBank/DDBJ whole genome shotgun (WGS) entry which is preliminary data.</text>
</comment>
<keyword evidence="2" id="KW-1185">Reference proteome</keyword>
<reference evidence="1 2" key="1">
    <citation type="journal article" date="2020" name="Mol. Biol. Evol.">
        <title>Distinct Expression and Methylation Patterns for Genes with Different Fates following a Single Whole-Genome Duplication in Flowering Plants.</title>
        <authorList>
            <person name="Shi T."/>
            <person name="Rahmani R.S."/>
            <person name="Gugger P.F."/>
            <person name="Wang M."/>
            <person name="Li H."/>
            <person name="Zhang Y."/>
            <person name="Li Z."/>
            <person name="Wang Q."/>
            <person name="Van de Peer Y."/>
            <person name="Marchal K."/>
            <person name="Chen J."/>
        </authorList>
    </citation>
    <scope>NUCLEOTIDE SEQUENCE [LARGE SCALE GENOMIC DNA]</scope>
    <source>
        <tissue evidence="1">Leaf</tissue>
    </source>
</reference>
<dbReference type="PANTHER" id="PTHR33116">
    <property type="entry name" value="REVERSE TRANSCRIPTASE ZINC-BINDING DOMAIN-CONTAINING PROTEIN-RELATED-RELATED"/>
    <property type="match status" value="1"/>
</dbReference>